<reference evidence="8 9" key="1">
    <citation type="journal article" date="2018" name="New Phytol.">
        <title>Phylogenomics of Endogonaceae and evolution of mycorrhizas within Mucoromycota.</title>
        <authorList>
            <person name="Chang Y."/>
            <person name="Desiro A."/>
            <person name="Na H."/>
            <person name="Sandor L."/>
            <person name="Lipzen A."/>
            <person name="Clum A."/>
            <person name="Barry K."/>
            <person name="Grigoriev I.V."/>
            <person name="Martin F.M."/>
            <person name="Stajich J.E."/>
            <person name="Smith M.E."/>
            <person name="Bonito G."/>
            <person name="Spatafora J.W."/>
        </authorList>
    </citation>
    <scope>NUCLEOTIDE SEQUENCE [LARGE SCALE GENOMIC DNA]</scope>
    <source>
        <strain evidence="8 9">AD002</strain>
    </source>
</reference>
<keyword evidence="6" id="KW-0325">Glycoprotein</keyword>
<dbReference type="Proteomes" id="UP000274822">
    <property type="component" value="Unassembled WGS sequence"/>
</dbReference>
<feature type="transmembrane region" description="Helical" evidence="7">
    <location>
        <begin position="43"/>
        <end position="64"/>
    </location>
</feature>
<dbReference type="EC" id="3.4.16.5" evidence="2"/>
<dbReference type="Pfam" id="PF00450">
    <property type="entry name" value="Peptidase_S10"/>
    <property type="match status" value="1"/>
</dbReference>
<dbReference type="SUPFAM" id="SSF53474">
    <property type="entry name" value="alpha/beta-Hydrolases"/>
    <property type="match status" value="1"/>
</dbReference>
<dbReference type="InterPro" id="IPR001563">
    <property type="entry name" value="Peptidase_S10"/>
</dbReference>
<keyword evidence="5 8" id="KW-0378">Hydrolase</keyword>
<evidence type="ECO:0000256" key="1">
    <source>
        <dbReference type="ARBA" id="ARBA00009431"/>
    </source>
</evidence>
<evidence type="ECO:0000256" key="7">
    <source>
        <dbReference type="SAM" id="Phobius"/>
    </source>
</evidence>
<feature type="transmembrane region" description="Helical" evidence="7">
    <location>
        <begin position="222"/>
        <end position="243"/>
    </location>
</feature>
<feature type="transmembrane region" description="Helical" evidence="7">
    <location>
        <begin position="300"/>
        <end position="321"/>
    </location>
</feature>
<dbReference type="PANTHER" id="PTHR11802:SF113">
    <property type="entry name" value="SERINE CARBOXYPEPTIDASE CTSA-4.1"/>
    <property type="match status" value="1"/>
</dbReference>
<evidence type="ECO:0000313" key="9">
    <source>
        <dbReference type="Proteomes" id="UP000274822"/>
    </source>
</evidence>
<accession>A0A433Q7A4</accession>
<dbReference type="InterPro" id="IPR029058">
    <property type="entry name" value="AB_hydrolase_fold"/>
</dbReference>
<dbReference type="PANTHER" id="PTHR11802">
    <property type="entry name" value="SERINE PROTEASE FAMILY S10 SERINE CARBOXYPEPTIDASE"/>
    <property type="match status" value="1"/>
</dbReference>
<feature type="non-terminal residue" evidence="8">
    <location>
        <position position="956"/>
    </location>
</feature>
<name>A0A433Q7A4_9FUNG</name>
<comment type="caution">
    <text evidence="8">The sequence shown here is derived from an EMBL/GenBank/DDBJ whole genome shotgun (WGS) entry which is preliminary data.</text>
</comment>
<feature type="transmembrane region" description="Helical" evidence="7">
    <location>
        <begin position="255"/>
        <end position="288"/>
    </location>
</feature>
<dbReference type="Gene3D" id="3.40.50.1820">
    <property type="entry name" value="alpha/beta hydrolase"/>
    <property type="match status" value="1"/>
</dbReference>
<gene>
    <name evidence="8" type="ORF">BC938DRAFT_471834</name>
</gene>
<keyword evidence="7" id="KW-0812">Transmembrane</keyword>
<evidence type="ECO:0000256" key="5">
    <source>
        <dbReference type="ARBA" id="ARBA00022801"/>
    </source>
</evidence>
<feature type="transmembrane region" description="Helical" evidence="7">
    <location>
        <begin position="175"/>
        <end position="193"/>
    </location>
</feature>
<keyword evidence="3" id="KW-0121">Carboxypeptidase</keyword>
<evidence type="ECO:0000256" key="6">
    <source>
        <dbReference type="ARBA" id="ARBA00023180"/>
    </source>
</evidence>
<sequence>MQVTTGLQIQGLFSPQDEFGPEIPKISTPKEAYRITNPKGARLFLAVAFLQAIVIISLEAAVLFKNMQQWEPIAGTATTTDLADGTLVGRAWLRFLRIRWENVAFMLFQIWVVWLSVDGVLDQNVVEIVAIAIINALCTVAAVIQISDNAKWIGMFGSSPRVSYNDLLTAQKVEIALTVMIILFAVVFAYLSYRLSGELMWKVFKKLGADDKRRFMYRNYQLFLLCLKVDVFFEFAISLFYLGQKFPVQVWDPSLVLIVCVTTLSLPALWWARVAVGFLPCLVYFYFVNFGNHVSLEKRWMMWIFTCFQLIVVGHFILILWDTLERGDRWYSWIFMVIFGVLLALATFVFGHLCTVYFGRGLKQFVDSLKTPPPVVEQVRKDIDGPLGQEVVEEKRNSKRWEFEDEAYHDEEIAHFGLSDADVEAYDVSYAEISAELNLEDVEIHLPAPGDEANEEVEHVDLDGTMIVIRRSRETSPTRGPVEAAAAAAAVAAAKAAAGECKMKFALLITAFLVLSATAESPSRFLEQTDENLFAPPSNEPGQNQWLKVLTNPKFEGYSVRIKKPRGCDKVVQVSNLDFRAYSGYLDTDNNDHFFFWFFESRFDPESDPLILWMNGGPGCSSLTGLWMELGIESSKLSTSFVQFSPCLVNEHGNATKRNNYSWNAFANVLFLDQPVNVGYSYGESKVASTAAAAKHVYVFLQLFFGEFLRYSELPFHIAGESYGFLPLINTLCTLLKLKSAGHYVPALAAEVIKNNAVASENDFMYINFESILLGNGWVDALVQFEKYADFSCNNAYKTIYSEEECREIRDAYPRCAQLINVCYKYPSSLFCVPARVYCQKYVAGPFEKTGLNPYDIRLTCEPNTTLCYPALKAVEKWANLPEVRTEIGVDDEAGNMLDHAKFFPGILEAGIRVLIYAGKSDIEIIFFLIPAPKFTVSAVSHIVLPSQATWIGFAT</sequence>
<keyword evidence="7" id="KW-0472">Membrane</keyword>
<keyword evidence="7" id="KW-1133">Transmembrane helix</keyword>
<evidence type="ECO:0000256" key="3">
    <source>
        <dbReference type="ARBA" id="ARBA00022645"/>
    </source>
</evidence>
<dbReference type="GO" id="GO:0000324">
    <property type="term" value="C:fungal-type vacuole"/>
    <property type="evidence" value="ECO:0007669"/>
    <property type="project" value="TreeGrafter"/>
</dbReference>
<comment type="similarity">
    <text evidence="1">Belongs to the peptidase S10 family.</text>
</comment>
<keyword evidence="4" id="KW-0645">Protease</keyword>
<dbReference type="GO" id="GO:0004185">
    <property type="term" value="F:serine-type carboxypeptidase activity"/>
    <property type="evidence" value="ECO:0007669"/>
    <property type="project" value="UniProtKB-EC"/>
</dbReference>
<dbReference type="EMBL" id="RBNJ01012399">
    <property type="protein sequence ID" value="RUS25655.1"/>
    <property type="molecule type" value="Genomic_DNA"/>
</dbReference>
<proteinExistence type="inferred from homology"/>
<feature type="transmembrane region" description="Helical" evidence="7">
    <location>
        <begin position="103"/>
        <end position="121"/>
    </location>
</feature>
<dbReference type="PRINTS" id="PR00724">
    <property type="entry name" value="CRBOXYPTASEC"/>
</dbReference>
<feature type="transmembrane region" description="Helical" evidence="7">
    <location>
        <begin position="128"/>
        <end position="146"/>
    </location>
</feature>
<dbReference type="GO" id="GO:0006508">
    <property type="term" value="P:proteolysis"/>
    <property type="evidence" value="ECO:0007669"/>
    <property type="project" value="UniProtKB-KW"/>
</dbReference>
<organism evidence="8 9">
    <name type="scientific">Jimgerdemannia flammicorona</name>
    <dbReference type="NCBI Taxonomy" id="994334"/>
    <lineage>
        <taxon>Eukaryota</taxon>
        <taxon>Fungi</taxon>
        <taxon>Fungi incertae sedis</taxon>
        <taxon>Mucoromycota</taxon>
        <taxon>Mucoromycotina</taxon>
        <taxon>Endogonomycetes</taxon>
        <taxon>Endogonales</taxon>
        <taxon>Endogonaceae</taxon>
        <taxon>Jimgerdemannia</taxon>
    </lineage>
</organism>
<protein>
    <recommendedName>
        <fullName evidence="2">carboxypeptidase C</fullName>
        <ecNumber evidence="2">3.4.16.5</ecNumber>
    </recommendedName>
</protein>
<evidence type="ECO:0000313" key="8">
    <source>
        <dbReference type="EMBL" id="RUS25655.1"/>
    </source>
</evidence>
<dbReference type="Gene3D" id="1.10.287.410">
    <property type="match status" value="1"/>
</dbReference>
<keyword evidence="9" id="KW-1185">Reference proteome</keyword>
<dbReference type="AlphaFoldDB" id="A0A433Q7A4"/>
<evidence type="ECO:0000256" key="2">
    <source>
        <dbReference type="ARBA" id="ARBA00012446"/>
    </source>
</evidence>
<feature type="transmembrane region" description="Helical" evidence="7">
    <location>
        <begin position="333"/>
        <end position="358"/>
    </location>
</feature>
<evidence type="ECO:0000256" key="4">
    <source>
        <dbReference type="ARBA" id="ARBA00022670"/>
    </source>
</evidence>